<accession>A0ABP8EV43</accession>
<keyword evidence="6" id="KW-1185">Reference proteome</keyword>
<dbReference type="EMBL" id="BAABBA010000009">
    <property type="protein sequence ID" value="GAA4287819.1"/>
    <property type="molecule type" value="Genomic_DNA"/>
</dbReference>
<evidence type="ECO:0000313" key="5">
    <source>
        <dbReference type="EMBL" id="GAA4287819.1"/>
    </source>
</evidence>
<feature type="region of interest" description="Disordered" evidence="3">
    <location>
        <begin position="219"/>
        <end position="263"/>
    </location>
</feature>
<reference evidence="6" key="1">
    <citation type="journal article" date="2019" name="Int. J. Syst. Evol. Microbiol.">
        <title>The Global Catalogue of Microorganisms (GCM) 10K type strain sequencing project: providing services to taxonomists for standard genome sequencing and annotation.</title>
        <authorList>
            <consortium name="The Broad Institute Genomics Platform"/>
            <consortium name="The Broad Institute Genome Sequencing Center for Infectious Disease"/>
            <person name="Wu L."/>
            <person name="Ma J."/>
        </authorList>
    </citation>
    <scope>NUCLEOTIDE SEQUENCE [LARGE SCALE GENOMIC DNA]</scope>
    <source>
        <strain evidence="6">JCM 17459</strain>
    </source>
</reference>
<dbReference type="SUPFAM" id="SSF55073">
    <property type="entry name" value="Nucleotide cyclase"/>
    <property type="match status" value="1"/>
</dbReference>
<dbReference type="Gene3D" id="3.30.70.1230">
    <property type="entry name" value="Nucleotide cyclase"/>
    <property type="match status" value="1"/>
</dbReference>
<name>A0ABP8EV43_9MICO</name>
<comment type="caution">
    <text evidence="5">The sequence shown here is derived from an EMBL/GenBank/DDBJ whole genome shotgun (WGS) entry which is preliminary data.</text>
</comment>
<dbReference type="RefSeq" id="WP_345040932.1">
    <property type="nucleotide sequence ID" value="NZ_BAABBA010000009.1"/>
</dbReference>
<dbReference type="PROSITE" id="PS50125">
    <property type="entry name" value="GUANYLATE_CYCLASE_2"/>
    <property type="match status" value="1"/>
</dbReference>
<evidence type="ECO:0000259" key="4">
    <source>
        <dbReference type="PROSITE" id="PS50125"/>
    </source>
</evidence>
<dbReference type="PANTHER" id="PTHR16305">
    <property type="entry name" value="TESTICULAR SOLUBLE ADENYLYL CYCLASE"/>
    <property type="match status" value="1"/>
</dbReference>
<protein>
    <recommendedName>
        <fullName evidence="4">Guanylate cyclase domain-containing protein</fullName>
    </recommendedName>
</protein>
<dbReference type="CDD" id="cd07302">
    <property type="entry name" value="CHD"/>
    <property type="match status" value="1"/>
</dbReference>
<dbReference type="SMART" id="SM00044">
    <property type="entry name" value="CYCc"/>
    <property type="match status" value="1"/>
</dbReference>
<dbReference type="InterPro" id="IPR001054">
    <property type="entry name" value="A/G_cyclase"/>
</dbReference>
<dbReference type="InterPro" id="IPR029787">
    <property type="entry name" value="Nucleotide_cyclase"/>
</dbReference>
<organism evidence="5 6">
    <name type="scientific">Georgenia daeguensis</name>
    <dbReference type="NCBI Taxonomy" id="908355"/>
    <lineage>
        <taxon>Bacteria</taxon>
        <taxon>Bacillati</taxon>
        <taxon>Actinomycetota</taxon>
        <taxon>Actinomycetes</taxon>
        <taxon>Micrococcales</taxon>
        <taxon>Bogoriellaceae</taxon>
        <taxon>Georgenia</taxon>
    </lineage>
</organism>
<feature type="region of interest" description="Disordered" evidence="3">
    <location>
        <begin position="767"/>
        <end position="788"/>
    </location>
</feature>
<keyword evidence="2" id="KW-0067">ATP-binding</keyword>
<dbReference type="Pfam" id="PF00211">
    <property type="entry name" value="Guanylate_cyc"/>
    <property type="match status" value="1"/>
</dbReference>
<feature type="compositionally biased region" description="Gly residues" evidence="3">
    <location>
        <begin position="246"/>
        <end position="258"/>
    </location>
</feature>
<dbReference type="SUPFAM" id="SSF52540">
    <property type="entry name" value="P-loop containing nucleoside triphosphate hydrolases"/>
    <property type="match status" value="1"/>
</dbReference>
<evidence type="ECO:0000256" key="1">
    <source>
        <dbReference type="ARBA" id="ARBA00022741"/>
    </source>
</evidence>
<dbReference type="PANTHER" id="PTHR16305:SF28">
    <property type="entry name" value="GUANYLATE CYCLASE DOMAIN-CONTAINING PROTEIN"/>
    <property type="match status" value="1"/>
</dbReference>
<feature type="compositionally biased region" description="Basic and acidic residues" evidence="3">
    <location>
        <begin position="225"/>
        <end position="245"/>
    </location>
</feature>
<evidence type="ECO:0000313" key="6">
    <source>
        <dbReference type="Proteomes" id="UP001499841"/>
    </source>
</evidence>
<dbReference type="InterPro" id="IPR027417">
    <property type="entry name" value="P-loop_NTPase"/>
</dbReference>
<dbReference type="Proteomes" id="UP001499841">
    <property type="component" value="Unassembled WGS sequence"/>
</dbReference>
<evidence type="ECO:0000256" key="2">
    <source>
        <dbReference type="ARBA" id="ARBA00022840"/>
    </source>
</evidence>
<feature type="domain" description="Guanylate cyclase" evidence="4">
    <location>
        <begin position="10"/>
        <end position="137"/>
    </location>
</feature>
<sequence>MGGIVRRVVSVVFADLVGFTALSERLDPEDVARIQEEFFSRAAATLAEHGGIVEKYIGDAVMATFGVEVASDDDAVRAVRAATGLQHAARRTEAPLGLVPGTLDLRVGVNTGEVVVSRVAAGWRVTGDVVNTAARLQAAAAPGEVLLGPETAFGVAHAFALEPAGELTLRGKAEPVPVWRPGGTRAVVRRGLAALGLHAPMLGRQHLLDELFAALSSAGAGGDGGSRDGGSRDGGSRDGGGRDGGHPAGGHPAGGGRDGGGRRAVLVVAPPGVGKSRVAEELCLRAASAGHPALVARPDGRASGYGAVAQLMSEALAVAGVGAAAPDDDALLAWLVGEGFVDGHARTVARHVRDLMRGALTAEPGDLFASWAAALDAVPGPAPLWVVEDVHLAGPDLRAFLAHVLASPGRGLMLLTARPDASLTDSGPLSEVPLLHLPPLAASDTESMVRELVGADAVPEEYVDGIVRVSGGNPLFVEELLRSWILGGVLTSRDGGWAFGGTLAPALPTTVHAIYQAQLDRLPPTSREVVERGSVPGTTFPSAALPALGVDEPSPALDSLTRTGLLSGPHDGLVHDRSYTYRHALLRDTAYASLGRGRRAELHARFAGWIRGRGPAELVGLHLALALEALPGTAAELDGREPREVADEAAGWLERGAAEHLVPSPQRAAELLGRALDVASGAVAPVRLRRTLARAEALRRAGRLEEALVAFRDGGSLAREVADPAGLREAALGYENALFASRLPREVWGAAGLELLDAALLVHPAPGTRHASTDGRAQGPPPAEKKDGAIDQVHGRVRLLAARGRALVYSGLRAEGVESGTAAVRLAESTGDAVAVAESSLALRAGLAGPEHLTERLDGLTRAVAAAELTGDDELQLEAARLQLVDALEAGDLALADAAQERAAALARRMGRPLYLWYPPMWEAMRALLAGSYASAPGLVEAFAEQARRSHYADAPMVRTIQLLELHLMTGGAPEVTPEVAAYAEALPDRWGFAAAVLHARAGDAAAARRTLDRYATAHFGNVVQDLGRSTSLAYLAEAAAAVGTPSECARLAELLAPWAGHLVVLGSGALCLGSADHFLGLALRGAGELDRAERHLASAVELNDALGAAGRAVWSRAELGRTLRLAGRPGSEALLGRARADAHALGMVPLARELEHA</sequence>
<keyword evidence="1" id="KW-0547">Nucleotide-binding</keyword>
<gene>
    <name evidence="5" type="ORF">GCM10022262_21780</name>
</gene>
<evidence type="ECO:0000256" key="3">
    <source>
        <dbReference type="SAM" id="MobiDB-lite"/>
    </source>
</evidence>
<proteinExistence type="predicted"/>